<dbReference type="VEuPathDB" id="VectorBase:ADIR015788"/>
<evidence type="ECO:0000313" key="3">
    <source>
        <dbReference type="Proteomes" id="UP000075884"/>
    </source>
</evidence>
<dbReference type="Pfam" id="PF06585">
    <property type="entry name" value="JHBP"/>
    <property type="match status" value="1"/>
</dbReference>
<dbReference type="PANTHER" id="PTHR11008">
    <property type="entry name" value="PROTEIN TAKEOUT-LIKE PROTEIN"/>
    <property type="match status" value="1"/>
</dbReference>
<name>A0A1Y9H2A5_9DIPT</name>
<dbReference type="Proteomes" id="UP000075884">
    <property type="component" value="Unassembled WGS sequence"/>
</dbReference>
<dbReference type="SMART" id="SM00700">
    <property type="entry name" value="JHBP"/>
    <property type="match status" value="1"/>
</dbReference>
<reference evidence="2" key="2">
    <citation type="submission" date="2020-05" db="UniProtKB">
        <authorList>
            <consortium name="EnsemblMetazoa"/>
        </authorList>
    </citation>
    <scope>IDENTIFICATION</scope>
    <source>
        <strain evidence="2">WRAIR2</strain>
    </source>
</reference>
<dbReference type="AlphaFoldDB" id="A0A1Y9H2A5"/>
<accession>A0A1Y9H2A5</accession>
<reference evidence="3" key="1">
    <citation type="submission" date="2013-03" db="EMBL/GenBank/DDBJ databases">
        <title>The Genome Sequence of Anopheles dirus WRAIR2.</title>
        <authorList>
            <consortium name="The Broad Institute Genomics Platform"/>
            <person name="Neafsey D.E."/>
            <person name="Walton C."/>
            <person name="Walker B."/>
            <person name="Young S.K."/>
            <person name="Zeng Q."/>
            <person name="Gargeya S."/>
            <person name="Fitzgerald M."/>
            <person name="Haas B."/>
            <person name="Abouelleil A."/>
            <person name="Allen A.W."/>
            <person name="Alvarado L."/>
            <person name="Arachchi H.M."/>
            <person name="Berlin A.M."/>
            <person name="Chapman S.B."/>
            <person name="Gainer-Dewar J."/>
            <person name="Goldberg J."/>
            <person name="Griggs A."/>
            <person name="Gujja S."/>
            <person name="Hansen M."/>
            <person name="Howarth C."/>
            <person name="Imamovic A."/>
            <person name="Ireland A."/>
            <person name="Larimer J."/>
            <person name="McCowan C."/>
            <person name="Murphy C."/>
            <person name="Pearson M."/>
            <person name="Poon T.W."/>
            <person name="Priest M."/>
            <person name="Roberts A."/>
            <person name="Saif S."/>
            <person name="Shea T."/>
            <person name="Sisk P."/>
            <person name="Sykes S."/>
            <person name="Wortman J."/>
            <person name="Nusbaum C."/>
            <person name="Birren B."/>
        </authorList>
    </citation>
    <scope>NUCLEOTIDE SEQUENCE [LARGE SCALE GENOMIC DNA]</scope>
    <source>
        <strain evidence="3">WRAIR2</strain>
    </source>
</reference>
<dbReference type="STRING" id="7168.A0A1Y9H2A5"/>
<dbReference type="PANTHER" id="PTHR11008:SF9">
    <property type="entry name" value="PROTEIN TAKEOUT-LIKE PROTEIN"/>
    <property type="match status" value="1"/>
</dbReference>
<sequence>MSRKSMVSVVVFLVIFIPSNDTFTLSSVRKVHATPHDYKKVLLELIETFRREMAHGFPQQQIPALDPFAWKRFHVGMSNDNTIKFNAVLMDGTTRGLSLFKIHDLDVQIQKQLVNFHVVFPSVKTDGRYAAKGELAGFVPFDRAGKYSLQLSALALQGSIRYGQWKNRFYIRNITAIPFVKSALVNLDKSSPWKAYLLNRIVSKQIPAYLRNNRHSIAKQIESTVKPKLNEILFNYGINNILQT</sequence>
<dbReference type="InterPro" id="IPR010562">
    <property type="entry name" value="Haemolymph_juvenile_hormone-bd"/>
</dbReference>
<feature type="chain" id="PRO_5012306133" evidence="1">
    <location>
        <begin position="23"/>
        <end position="244"/>
    </location>
</feature>
<evidence type="ECO:0000313" key="2">
    <source>
        <dbReference type="EnsemblMetazoa" id="ADIR015788-PA"/>
    </source>
</evidence>
<protein>
    <submittedName>
        <fullName evidence="2">Uncharacterized protein</fullName>
    </submittedName>
</protein>
<keyword evidence="1" id="KW-0732">Signal</keyword>
<feature type="signal peptide" evidence="1">
    <location>
        <begin position="1"/>
        <end position="22"/>
    </location>
</feature>
<evidence type="ECO:0000256" key="1">
    <source>
        <dbReference type="SAM" id="SignalP"/>
    </source>
</evidence>
<organism evidence="2 3">
    <name type="scientific">Anopheles dirus</name>
    <dbReference type="NCBI Taxonomy" id="7168"/>
    <lineage>
        <taxon>Eukaryota</taxon>
        <taxon>Metazoa</taxon>
        <taxon>Ecdysozoa</taxon>
        <taxon>Arthropoda</taxon>
        <taxon>Hexapoda</taxon>
        <taxon>Insecta</taxon>
        <taxon>Pterygota</taxon>
        <taxon>Neoptera</taxon>
        <taxon>Endopterygota</taxon>
        <taxon>Diptera</taxon>
        <taxon>Nematocera</taxon>
        <taxon>Culicoidea</taxon>
        <taxon>Culicidae</taxon>
        <taxon>Anophelinae</taxon>
        <taxon>Anopheles</taxon>
    </lineage>
</organism>
<dbReference type="EnsemblMetazoa" id="ADIR015788-RA">
    <property type="protein sequence ID" value="ADIR015788-PA"/>
    <property type="gene ID" value="ADIR015788"/>
</dbReference>
<dbReference type="InterPro" id="IPR038606">
    <property type="entry name" value="To_sf"/>
</dbReference>
<dbReference type="Gene3D" id="3.15.10.30">
    <property type="entry name" value="Haemolymph juvenile hormone binding protein"/>
    <property type="match status" value="1"/>
</dbReference>
<keyword evidence="3" id="KW-1185">Reference proteome</keyword>
<proteinExistence type="predicted"/>